<reference evidence="11" key="1">
    <citation type="submission" date="2022-01" db="EMBL/GenBank/DDBJ databases">
        <authorList>
            <person name="King R."/>
        </authorList>
    </citation>
    <scope>NUCLEOTIDE SEQUENCE</scope>
</reference>
<dbReference type="GO" id="GO:0005634">
    <property type="term" value="C:nucleus"/>
    <property type="evidence" value="ECO:0007669"/>
    <property type="project" value="UniProtKB-SubCell"/>
</dbReference>
<dbReference type="AlphaFoldDB" id="A0A9P0GDI2"/>
<dbReference type="SUPFAM" id="SSF53098">
    <property type="entry name" value="Ribonuclease H-like"/>
    <property type="match status" value="1"/>
</dbReference>
<gene>
    <name evidence="11" type="ORF">PSYICH_LOCUS7802</name>
</gene>
<dbReference type="GO" id="GO:0003677">
    <property type="term" value="F:DNA binding"/>
    <property type="evidence" value="ECO:0007669"/>
    <property type="project" value="InterPro"/>
</dbReference>
<evidence type="ECO:0000256" key="8">
    <source>
        <dbReference type="PROSITE-ProRule" id="PRU00027"/>
    </source>
</evidence>
<dbReference type="SUPFAM" id="SSF140996">
    <property type="entry name" value="Hermes dimerisation domain"/>
    <property type="match status" value="1"/>
</dbReference>
<dbReference type="SMART" id="SM00614">
    <property type="entry name" value="ZnF_BED"/>
    <property type="match status" value="1"/>
</dbReference>
<dbReference type="SUPFAM" id="SSF57667">
    <property type="entry name" value="beta-beta-alpha zinc fingers"/>
    <property type="match status" value="1"/>
</dbReference>
<keyword evidence="3 8" id="KW-0863">Zinc-finger</keyword>
<evidence type="ECO:0000256" key="5">
    <source>
        <dbReference type="ARBA" id="ARBA00023015"/>
    </source>
</evidence>
<dbReference type="Pfam" id="PF02892">
    <property type="entry name" value="zf-BED"/>
    <property type="match status" value="1"/>
</dbReference>
<dbReference type="PANTHER" id="PTHR46481">
    <property type="entry name" value="ZINC FINGER BED DOMAIN-CONTAINING PROTEIN 4"/>
    <property type="match status" value="1"/>
</dbReference>
<keyword evidence="7" id="KW-0539">Nucleus</keyword>
<evidence type="ECO:0000256" key="9">
    <source>
        <dbReference type="SAM" id="MobiDB-lite"/>
    </source>
</evidence>
<feature type="compositionally biased region" description="Low complexity" evidence="9">
    <location>
        <begin position="64"/>
        <end position="86"/>
    </location>
</feature>
<dbReference type="GO" id="GO:0008270">
    <property type="term" value="F:zinc ion binding"/>
    <property type="evidence" value="ECO:0007669"/>
    <property type="project" value="UniProtKB-KW"/>
</dbReference>
<evidence type="ECO:0000259" key="10">
    <source>
        <dbReference type="PROSITE" id="PS50808"/>
    </source>
</evidence>
<evidence type="ECO:0000313" key="12">
    <source>
        <dbReference type="Proteomes" id="UP001153636"/>
    </source>
</evidence>
<dbReference type="InterPro" id="IPR003656">
    <property type="entry name" value="Znf_BED"/>
</dbReference>
<evidence type="ECO:0000256" key="7">
    <source>
        <dbReference type="ARBA" id="ARBA00023242"/>
    </source>
</evidence>
<dbReference type="Proteomes" id="UP001153636">
    <property type="component" value="Chromosome 2"/>
</dbReference>
<sequence length="301" mass="34045">MGPQKKSSAWNYFNKIDDKTAKCKICQRIIKTAGNTTNLMGHIRNLHKAVFIQISTEAKKSKAKSSTVSVCPQPQPTTSNPSPCTSKSLPDEAPVILSEVGEPMENPLLTKEVESDTEIPLKRQKPIISAFEEMYSFTPTGNKTKRINNSILYMICKDNQPFSIVDNEGFRHLLKVDAPQYKIPSRSSFIRWLDNKYYVLWKIFKDKLSSVEHITLTTDICSDSMQMRSFLGLTAHFGVVTELNSVTLGVYELSKRHTSEYLSEMLLNTCREWGINPETISAAFTQRKHISCFAHTLNLVA</sequence>
<evidence type="ECO:0000256" key="2">
    <source>
        <dbReference type="ARBA" id="ARBA00022723"/>
    </source>
</evidence>
<protein>
    <recommendedName>
        <fullName evidence="10">BED-type domain-containing protein</fullName>
    </recommendedName>
</protein>
<dbReference type="EMBL" id="OV651814">
    <property type="protein sequence ID" value="CAH1106941.1"/>
    <property type="molecule type" value="Genomic_DNA"/>
</dbReference>
<evidence type="ECO:0000256" key="3">
    <source>
        <dbReference type="ARBA" id="ARBA00022771"/>
    </source>
</evidence>
<evidence type="ECO:0000256" key="1">
    <source>
        <dbReference type="ARBA" id="ARBA00004123"/>
    </source>
</evidence>
<keyword evidence="4" id="KW-0862">Zinc</keyword>
<evidence type="ECO:0000256" key="4">
    <source>
        <dbReference type="ARBA" id="ARBA00022833"/>
    </source>
</evidence>
<keyword evidence="6" id="KW-0804">Transcription</keyword>
<dbReference type="InterPro" id="IPR052035">
    <property type="entry name" value="ZnF_BED_domain_contain"/>
</dbReference>
<accession>A0A9P0GDI2</accession>
<dbReference type="GO" id="GO:0009791">
    <property type="term" value="P:post-embryonic development"/>
    <property type="evidence" value="ECO:0007669"/>
    <property type="project" value="UniProtKB-ARBA"/>
</dbReference>
<proteinExistence type="predicted"/>
<dbReference type="InterPro" id="IPR036236">
    <property type="entry name" value="Znf_C2H2_sf"/>
</dbReference>
<name>A0A9P0GDI2_9CUCU</name>
<feature type="domain" description="BED-type" evidence="10">
    <location>
        <begin position="4"/>
        <end position="54"/>
    </location>
</feature>
<keyword evidence="5" id="KW-0805">Transcription regulation</keyword>
<dbReference type="PANTHER" id="PTHR46481:SF10">
    <property type="entry name" value="ZINC FINGER BED DOMAIN-CONTAINING PROTEIN 39"/>
    <property type="match status" value="1"/>
</dbReference>
<dbReference type="OrthoDB" id="6620210at2759"/>
<feature type="region of interest" description="Disordered" evidence="9">
    <location>
        <begin position="63"/>
        <end position="88"/>
    </location>
</feature>
<organism evidence="11 12">
    <name type="scientific">Psylliodes chrysocephalus</name>
    <dbReference type="NCBI Taxonomy" id="3402493"/>
    <lineage>
        <taxon>Eukaryota</taxon>
        <taxon>Metazoa</taxon>
        <taxon>Ecdysozoa</taxon>
        <taxon>Arthropoda</taxon>
        <taxon>Hexapoda</taxon>
        <taxon>Insecta</taxon>
        <taxon>Pterygota</taxon>
        <taxon>Neoptera</taxon>
        <taxon>Endopterygota</taxon>
        <taxon>Coleoptera</taxon>
        <taxon>Polyphaga</taxon>
        <taxon>Cucujiformia</taxon>
        <taxon>Chrysomeloidea</taxon>
        <taxon>Chrysomelidae</taxon>
        <taxon>Galerucinae</taxon>
        <taxon>Alticini</taxon>
        <taxon>Psylliodes</taxon>
    </lineage>
</organism>
<comment type="subcellular location">
    <subcellularLocation>
        <location evidence="1">Nucleus</location>
    </subcellularLocation>
</comment>
<keyword evidence="2" id="KW-0479">Metal-binding</keyword>
<keyword evidence="12" id="KW-1185">Reference proteome</keyword>
<evidence type="ECO:0000256" key="6">
    <source>
        <dbReference type="ARBA" id="ARBA00023163"/>
    </source>
</evidence>
<dbReference type="PROSITE" id="PS50808">
    <property type="entry name" value="ZF_BED"/>
    <property type="match status" value="1"/>
</dbReference>
<dbReference type="InterPro" id="IPR012337">
    <property type="entry name" value="RNaseH-like_sf"/>
</dbReference>
<evidence type="ECO:0000313" key="11">
    <source>
        <dbReference type="EMBL" id="CAH1106941.1"/>
    </source>
</evidence>